<protein>
    <submittedName>
        <fullName evidence="1">Uncharacterized protein</fullName>
    </submittedName>
</protein>
<organism evidence="1 2">
    <name type="scientific">Mycobacterium paraense</name>
    <dbReference type="NCBI Taxonomy" id="767916"/>
    <lineage>
        <taxon>Bacteria</taxon>
        <taxon>Bacillati</taxon>
        <taxon>Actinomycetota</taxon>
        <taxon>Actinomycetes</taxon>
        <taxon>Mycobacteriales</taxon>
        <taxon>Mycobacteriaceae</taxon>
        <taxon>Mycobacterium</taxon>
        <taxon>Mycobacterium simiae complex</taxon>
    </lineage>
</organism>
<reference evidence="1 2" key="1">
    <citation type="journal article" date="2015" name="Emerg. Microbes Infect.">
        <title>Characterization of 17 strains belonging to the Mycobacterium simiae complex and description of Mycobacterium paraense sp. nov.</title>
        <authorList>
            <person name="Fusco da Costa A.R."/>
            <person name="Fedrizzi T."/>
            <person name="Lopes M.L."/>
            <person name="Pecorari M."/>
            <person name="Oliveira da Costa W.L."/>
            <person name="Giacobazzi E."/>
            <person name="da Costa Bahia J.R."/>
            <person name="De Sanctis V."/>
            <person name="Batista Lima K.V."/>
            <person name="Bertorelli R."/>
            <person name="Grottola A."/>
            <person name="Fabio A."/>
            <person name="Mariottini A."/>
            <person name="Ferretti P."/>
            <person name="Di Leva F."/>
            <person name="Fregni Serpini G."/>
            <person name="Tagliazucchi S."/>
            <person name="Rumpianesi F."/>
            <person name="Jousson O."/>
            <person name="Segata N."/>
            <person name="Tortoli E."/>
        </authorList>
    </citation>
    <scope>NUCLEOTIDE SEQUENCE [LARGE SCALE GENOMIC DNA]</scope>
    <source>
        <strain evidence="1 2">IEC33</strain>
    </source>
</reference>
<accession>A0A1X2A627</accession>
<dbReference type="AlphaFoldDB" id="A0A1X2A627"/>
<sequence>MKYKAIVMSREPPVLLFVENAYVALATHKNDEDRIRALIELGFEKLSLILRELESKRLGTGAVFEIQVATIFSVAIDADQNSVVPRGAEMRYHNGRRLADLQQCRAMV</sequence>
<gene>
    <name evidence="1" type="ORF">AWB90_20095</name>
</gene>
<dbReference type="RefSeq" id="WP_085245742.1">
    <property type="nucleotide sequence ID" value="NZ_LQPN01000063.1"/>
</dbReference>
<comment type="caution">
    <text evidence="1">The sequence shown here is derived from an EMBL/GenBank/DDBJ whole genome shotgun (WGS) entry which is preliminary data.</text>
</comment>
<evidence type="ECO:0000313" key="2">
    <source>
        <dbReference type="Proteomes" id="UP000193285"/>
    </source>
</evidence>
<name>A0A1X2A627_9MYCO</name>
<dbReference type="EMBL" id="LQPN01000063">
    <property type="protein sequence ID" value="ORW41606.1"/>
    <property type="molecule type" value="Genomic_DNA"/>
</dbReference>
<dbReference type="Proteomes" id="UP000193285">
    <property type="component" value="Unassembled WGS sequence"/>
</dbReference>
<proteinExistence type="predicted"/>
<evidence type="ECO:0000313" key="1">
    <source>
        <dbReference type="EMBL" id="ORW41606.1"/>
    </source>
</evidence>